<keyword evidence="3" id="KW-1003">Cell membrane</keyword>
<dbReference type="EMBL" id="HBIB01033121">
    <property type="protein sequence ID" value="CAE0259250.1"/>
    <property type="molecule type" value="Transcribed_RNA"/>
</dbReference>
<keyword evidence="11 21" id="KW-1133">Transmembrane helix</keyword>
<keyword evidence="9 18" id="KW-0106">Calcium</keyword>
<evidence type="ECO:0000256" key="4">
    <source>
        <dbReference type="ARBA" id="ARBA00022553"/>
    </source>
</evidence>
<keyword evidence="15" id="KW-0407">Ion channel</keyword>
<evidence type="ECO:0000256" key="14">
    <source>
        <dbReference type="ARBA" id="ARBA00023180"/>
    </source>
</evidence>
<feature type="transmembrane region" description="Helical" evidence="21">
    <location>
        <begin position="620"/>
        <end position="641"/>
    </location>
</feature>
<feature type="transmembrane region" description="Helical" evidence="21">
    <location>
        <begin position="759"/>
        <end position="781"/>
    </location>
</feature>
<evidence type="ECO:0000256" key="2">
    <source>
        <dbReference type="ARBA" id="ARBA00022448"/>
    </source>
</evidence>
<dbReference type="Gene3D" id="1.10.238.10">
    <property type="entry name" value="EF-hand"/>
    <property type="match status" value="1"/>
</dbReference>
<dbReference type="GO" id="GO:0008331">
    <property type="term" value="F:high voltage-gated calcium channel activity"/>
    <property type="evidence" value="ECO:0007669"/>
    <property type="project" value="TreeGrafter"/>
</dbReference>
<feature type="transmembrane region" description="Helical" evidence="21">
    <location>
        <begin position="1190"/>
        <end position="1214"/>
    </location>
</feature>
<feature type="transmembrane region" description="Helical" evidence="21">
    <location>
        <begin position="1299"/>
        <end position="1320"/>
    </location>
</feature>
<dbReference type="InterPro" id="IPR031649">
    <property type="entry name" value="GPHH_dom"/>
</dbReference>
<feature type="compositionally biased region" description="Basic and acidic residues" evidence="20">
    <location>
        <begin position="1666"/>
        <end position="1675"/>
    </location>
</feature>
<evidence type="ECO:0000256" key="9">
    <source>
        <dbReference type="ARBA" id="ARBA00022837"/>
    </source>
</evidence>
<evidence type="ECO:0000256" key="13">
    <source>
        <dbReference type="ARBA" id="ARBA00023136"/>
    </source>
</evidence>
<dbReference type="InterPro" id="IPR005821">
    <property type="entry name" value="Ion_trans_dom"/>
</dbReference>
<dbReference type="PROSITE" id="PS50222">
    <property type="entry name" value="EF_HAND_2"/>
    <property type="match status" value="1"/>
</dbReference>
<proteinExistence type="inferred from homology"/>
<name>A0A7S3DJI7_9EUKA</name>
<dbReference type="Gene3D" id="1.10.287.70">
    <property type="match status" value="4"/>
</dbReference>
<feature type="transmembrane region" description="Helical" evidence="21">
    <location>
        <begin position="721"/>
        <end position="739"/>
    </location>
</feature>
<reference evidence="23" key="1">
    <citation type="submission" date="2021-01" db="EMBL/GenBank/DDBJ databases">
        <authorList>
            <person name="Corre E."/>
            <person name="Pelletier E."/>
            <person name="Niang G."/>
            <person name="Scheremetjew M."/>
            <person name="Finn R."/>
            <person name="Kale V."/>
            <person name="Holt S."/>
            <person name="Cochrane G."/>
            <person name="Meng A."/>
            <person name="Brown T."/>
            <person name="Cohen L."/>
        </authorList>
    </citation>
    <scope>NUCLEOTIDE SEQUENCE</scope>
    <source>
        <strain evidence="23">NIES-2562</strain>
    </source>
</reference>
<feature type="binding site" evidence="18">
    <location>
        <position position="392"/>
    </location>
    <ligand>
        <name>Ca(2+)</name>
        <dbReference type="ChEBI" id="CHEBI:29108"/>
    </ligand>
</feature>
<dbReference type="PROSITE" id="PS50096">
    <property type="entry name" value="IQ"/>
    <property type="match status" value="1"/>
</dbReference>
<feature type="transmembrane region" description="Helical" evidence="21">
    <location>
        <begin position="1478"/>
        <end position="1505"/>
    </location>
</feature>
<evidence type="ECO:0000256" key="10">
    <source>
        <dbReference type="ARBA" id="ARBA00022882"/>
    </source>
</evidence>
<dbReference type="PANTHER" id="PTHR45628:SF7">
    <property type="entry name" value="VOLTAGE-DEPENDENT CALCIUM CHANNEL TYPE A SUBUNIT ALPHA-1"/>
    <property type="match status" value="1"/>
</dbReference>
<keyword evidence="4" id="KW-0597">Phosphoprotein</keyword>
<evidence type="ECO:0000256" key="15">
    <source>
        <dbReference type="ARBA" id="ARBA00023303"/>
    </source>
</evidence>
<evidence type="ECO:0000256" key="20">
    <source>
        <dbReference type="SAM" id="MobiDB-lite"/>
    </source>
</evidence>
<feature type="transmembrane region" description="Helical" evidence="21">
    <location>
        <begin position="1387"/>
        <end position="1412"/>
    </location>
</feature>
<keyword evidence="13 21" id="KW-0472">Membrane</keyword>
<keyword evidence="18" id="KW-0479">Metal-binding</keyword>
<dbReference type="InterPro" id="IPR002048">
    <property type="entry name" value="EF_hand_dom"/>
</dbReference>
<dbReference type="InterPro" id="IPR002077">
    <property type="entry name" value="VDCCAlpha1"/>
</dbReference>
<dbReference type="GO" id="GO:0005509">
    <property type="term" value="F:calcium ion binding"/>
    <property type="evidence" value="ECO:0007669"/>
    <property type="project" value="InterPro"/>
</dbReference>
<keyword evidence="5 19" id="KW-0109">Calcium transport</keyword>
<keyword evidence="12" id="KW-0406">Ion transport</keyword>
<keyword evidence="8" id="KW-0677">Repeat</keyword>
<feature type="transmembrane region" description="Helical" evidence="21">
    <location>
        <begin position="970"/>
        <end position="990"/>
    </location>
</feature>
<feature type="region of interest" description="Disordered" evidence="20">
    <location>
        <begin position="1665"/>
        <end position="1692"/>
    </location>
</feature>
<dbReference type="GO" id="GO:0098703">
    <property type="term" value="P:calcium ion import across plasma membrane"/>
    <property type="evidence" value="ECO:0007669"/>
    <property type="project" value="TreeGrafter"/>
</dbReference>
<comment type="subcellular location">
    <subcellularLocation>
        <location evidence="1">Cell membrane</location>
        <topology evidence="1">Multi-pass membrane protein</topology>
    </subcellularLocation>
    <subcellularLocation>
        <location evidence="19">Membrane</location>
        <topology evidence="19">Multi-pass membrane protein</topology>
    </subcellularLocation>
</comment>
<dbReference type="GO" id="GO:0005891">
    <property type="term" value="C:voltage-gated calcium channel complex"/>
    <property type="evidence" value="ECO:0007669"/>
    <property type="project" value="InterPro"/>
</dbReference>
<dbReference type="SUPFAM" id="SSF81324">
    <property type="entry name" value="Voltage-gated potassium channels"/>
    <property type="match status" value="4"/>
</dbReference>
<keyword evidence="7 21" id="KW-0812">Transmembrane</keyword>
<evidence type="ECO:0000256" key="17">
    <source>
        <dbReference type="ARBA" id="ARBA00067459"/>
    </source>
</evidence>
<evidence type="ECO:0000256" key="8">
    <source>
        <dbReference type="ARBA" id="ARBA00022737"/>
    </source>
</evidence>
<feature type="transmembrane region" description="Helical" evidence="21">
    <location>
        <begin position="412"/>
        <end position="434"/>
    </location>
</feature>
<feature type="domain" description="EF-hand" evidence="22">
    <location>
        <begin position="1522"/>
        <end position="1557"/>
    </location>
</feature>
<comment type="similarity">
    <text evidence="16 19">Belongs to the calcium channel alpha-1 subunit (TC 1.A.1.11) family.</text>
</comment>
<feature type="binding site" evidence="18">
    <location>
        <position position="1163"/>
    </location>
    <ligand>
        <name>Ca(2+)</name>
        <dbReference type="ChEBI" id="CHEBI:29108"/>
    </ligand>
</feature>
<gene>
    <name evidence="23" type="ORF">PBIL07802_LOCUS21517</name>
    <name evidence="24" type="ORF">PBIL07802_LOCUS21519</name>
</gene>
<protein>
    <recommendedName>
        <fullName evidence="17">Calcium-channel protein CCH1</fullName>
    </recommendedName>
</protein>
<dbReference type="PANTHER" id="PTHR45628">
    <property type="entry name" value="VOLTAGE-DEPENDENT CALCIUM CHANNEL TYPE A SUBUNIT ALPHA-1"/>
    <property type="match status" value="1"/>
</dbReference>
<feature type="transmembrane region" description="Helical" evidence="21">
    <location>
        <begin position="1272"/>
        <end position="1293"/>
    </location>
</feature>
<feature type="transmembrane region" description="Helical" evidence="21">
    <location>
        <begin position="688"/>
        <end position="709"/>
    </location>
</feature>
<evidence type="ECO:0000256" key="16">
    <source>
        <dbReference type="ARBA" id="ARBA00061395"/>
    </source>
</evidence>
<feature type="region of interest" description="Disordered" evidence="20">
    <location>
        <begin position="453"/>
        <end position="481"/>
    </location>
</feature>
<evidence type="ECO:0000313" key="23">
    <source>
        <dbReference type="EMBL" id="CAE0259250.1"/>
    </source>
</evidence>
<evidence type="ECO:0000256" key="21">
    <source>
        <dbReference type="SAM" id="Phobius"/>
    </source>
</evidence>
<keyword evidence="6 19" id="KW-0107">Calcium channel</keyword>
<feature type="transmembrane region" description="Helical" evidence="21">
    <location>
        <begin position="210"/>
        <end position="233"/>
    </location>
</feature>
<dbReference type="FunFam" id="1.10.287.70:FF:000093">
    <property type="entry name" value="Calcium channel subunit Cch1"/>
    <property type="match status" value="1"/>
</dbReference>
<feature type="transmembrane region" description="Helical" evidence="21">
    <location>
        <begin position="1079"/>
        <end position="1098"/>
    </location>
</feature>
<evidence type="ECO:0000313" key="24">
    <source>
        <dbReference type="EMBL" id="CAE0259252.1"/>
    </source>
</evidence>
<evidence type="ECO:0000256" key="5">
    <source>
        <dbReference type="ARBA" id="ARBA00022568"/>
    </source>
</evidence>
<evidence type="ECO:0000256" key="3">
    <source>
        <dbReference type="ARBA" id="ARBA00022475"/>
    </source>
</evidence>
<keyword evidence="14" id="KW-0325">Glycoprotein</keyword>
<evidence type="ECO:0000256" key="11">
    <source>
        <dbReference type="ARBA" id="ARBA00022989"/>
    </source>
</evidence>
<feature type="region of interest" description="Disordered" evidence="20">
    <location>
        <begin position="791"/>
        <end position="856"/>
    </location>
</feature>
<evidence type="ECO:0000256" key="19">
    <source>
        <dbReference type="RuleBase" id="RU003808"/>
    </source>
</evidence>
<dbReference type="InterPro" id="IPR027359">
    <property type="entry name" value="Volt_channel_dom_sf"/>
</dbReference>
<dbReference type="InterPro" id="IPR050599">
    <property type="entry name" value="VDCC_alpha-1_subunit"/>
</dbReference>
<feature type="region of interest" description="Disordered" evidence="20">
    <location>
        <begin position="1"/>
        <end position="31"/>
    </location>
</feature>
<feature type="binding site" evidence="18">
    <location>
        <position position="740"/>
    </location>
    <ligand>
        <name>Ca(2+)</name>
        <dbReference type="ChEBI" id="CHEBI:29108"/>
    </ligand>
</feature>
<dbReference type="Pfam" id="PF00520">
    <property type="entry name" value="Ion_trans"/>
    <property type="match status" value="4"/>
</dbReference>
<keyword evidence="2" id="KW-0813">Transport</keyword>
<accession>A0A7S3DJI7</accession>
<feature type="compositionally biased region" description="Polar residues" evidence="20">
    <location>
        <begin position="800"/>
        <end position="814"/>
    </location>
</feature>
<organism evidence="23">
    <name type="scientific">Palpitomonas bilix</name>
    <dbReference type="NCBI Taxonomy" id="652834"/>
    <lineage>
        <taxon>Eukaryota</taxon>
        <taxon>Eukaryota incertae sedis</taxon>
    </lineage>
</organism>
<evidence type="ECO:0000256" key="12">
    <source>
        <dbReference type="ARBA" id="ARBA00023065"/>
    </source>
</evidence>
<feature type="transmembrane region" description="Helical" evidence="21">
    <location>
        <begin position="254"/>
        <end position="287"/>
    </location>
</feature>
<evidence type="ECO:0000259" key="22">
    <source>
        <dbReference type="PROSITE" id="PS50222"/>
    </source>
</evidence>
<feature type="transmembrane region" description="Helical" evidence="21">
    <location>
        <begin position="590"/>
        <end position="608"/>
    </location>
</feature>
<evidence type="ECO:0000256" key="1">
    <source>
        <dbReference type="ARBA" id="ARBA00004651"/>
    </source>
</evidence>
<evidence type="ECO:0000256" key="7">
    <source>
        <dbReference type="ARBA" id="ARBA00022692"/>
    </source>
</evidence>
<dbReference type="EMBL" id="HBIB01033123">
    <property type="protein sequence ID" value="CAE0259252.1"/>
    <property type="molecule type" value="Transcribed_RNA"/>
</dbReference>
<keyword evidence="10 19" id="KW-0851">Voltage-gated channel</keyword>
<dbReference type="PRINTS" id="PR00167">
    <property type="entry name" value="CACHANNEL"/>
</dbReference>
<evidence type="ECO:0000256" key="18">
    <source>
        <dbReference type="PIRSR" id="PIRSR602077-1"/>
    </source>
</evidence>
<evidence type="ECO:0000256" key="6">
    <source>
        <dbReference type="ARBA" id="ARBA00022673"/>
    </source>
</evidence>
<feature type="transmembrane region" description="Helical" evidence="21">
    <location>
        <begin position="503"/>
        <end position="520"/>
    </location>
</feature>
<feature type="transmembrane region" description="Helical" evidence="21">
    <location>
        <begin position="1332"/>
        <end position="1351"/>
    </location>
</feature>
<sequence>MAGTEYGEENDLRGNSTSEAAKNGPGSPDESFDFAEVGQKVLANMRYERERTHPKYRSRALFCLSPLNPFRLKLVQFVEWKWFDRTVLFLIVANCVFLAMADPLCEGFANLGSIAPNNTLVCHQSNTSVCCGSTFCSRDNLAGGTFDCGLECEGWIPIRAGHVCNQGIGRANQISELVFQILFTVEMVFKILSKGFILHRFAYLRDVWNWIDFLVVILGWLGMIPNMGNFTALRTIRVLRPLRTMSRIPGMRPLISALLSALKPLLDVLILFVFVFLIFGIFAVQLIDGGFRGRCFYSEGPLAGLLSEPSDDGEEICSLGSGGRVCPPVNGYRTHCSIFKDSFVSSISVRNLHQGPLPGNMYNGNPSNFQGYINFDNIGWACFAIFQSISLEGWTDIMYTLQDGWSLWGARMFFFLLIVIGAMFVINLALAVIADNYDSATEREKKLLEEERRIREEEEDRSGVTQEKADRAAKKKKDAAARAAKPRSAAVEKIRKLVESNGFMAFIMALILINTLTLSAEHFDLGYFNTSLYHLASALPVNSTHFPLRGSIEVNTTAELIQEGPGGLFINGTNVNLLSMPLWLVDLLEYSNYVLTAMFFIEMVLKLVGLGLRGYVKSGFNVFDGVIVIVSIIELGIYQLLGGGGGFLSVLRAFRLFRVFKLASSWKELRNILRTIQDTAGSLGPLTVVLLIFMFIFSLLGMQMFGGTFPAGVSSNFDELFPGRYGFGAFMTIFQILTGENWNEVMYNGMAGTSVVSLVYFYVLVCLGIYIIMNLFLAILLGGFGAGDDDEDEEADAETHLQSGSIIKESNGSHPNDGETKRVKTSQVVPLNEESEPADPSPASGINPSPPGTAEKTVAANKNLNVPVQKPSVLKRDYALFCMSKYNPFRSFLNKLLKHKVFDNFILVCIILSSTMLAVENPIDEPGCPFVDANLSAGVNTTGLLHNRFCGICCGPNSAVAYYFGIIDKVFITIFTIEMLLKIFALGLILHKGAYLRDPWNWIDCIVVVISLFIWVMEEVAAAGSSSGGFSENTLATLKALRSLRTFRALRPLRVVNRNPGMKVAVLCLLKSLPSMANVLAVCLLFYLIFAILGTQLFKGTYYTCRDSNDAFTPLEFAPDGSPITNIIECQAVGGQWQNPIYYFGFDNVPASLLTLFEASTLEGWLDVMQSAIDGRLPGQTPVYQTNPQAAWFFFGWTIVGAFFVMNLFIGVVIDNYNEIKRKQDGEAFMTSDQKAWVDAMKIMLRTKPKKKDRPPKNKGRKVFYDIVTKNWFDYFIMSVIVCNVATMAMKHFNESTEFVFIIDVLSKIFTSIFILEAILKLIGLGPKRYFTDAWCIFDFVVVLGSIPSFIPLGEKAQVTQILRVFRIARLLKLVRTLKGLRRLFETLLFSLPSIVNIGSLLMLLFFIYAVLGVNFFYNVSFGDNLNRHANFEEFGTAFFTLFRMTTGENWNGIMHDCMIDNNCKLPVSDYAGGCGNIVVALIYFISFTFLGTFIILNLFIAVILDNFSEAVKNDNAALPKDNLQSFAEAWAEFDHNANRLISREHLFDLLRRLEPPLGLGIAATRAEVLRVLATLNIPDRNGEVQYMDTFHELARRVGGVDLPTTFSVKDELEAALQRKKTVSKMPTTDSLASYVPVGEALAATVVQAAFRAFQARRDARRLRRDAKAAKEADLSVKQVSPRDEEDAAAEV</sequence>
<dbReference type="Pfam" id="PF16905">
    <property type="entry name" value="GPHH"/>
    <property type="match status" value="1"/>
</dbReference>
<dbReference type="Gene3D" id="1.20.120.350">
    <property type="entry name" value="Voltage-gated potassium channels. Chain C"/>
    <property type="match status" value="4"/>
</dbReference>